<dbReference type="AlphaFoldDB" id="A0A0F9JA49"/>
<feature type="region of interest" description="Disordered" evidence="1">
    <location>
        <begin position="150"/>
        <end position="172"/>
    </location>
</feature>
<sequence>MGTGEHATETEKRNIATLVVQNNMVPSEIAAQMGWAPDRVRYYLKQAEVVELIAEERKSVDASTKFGMLKLKMAFPATVDSLITLTQDQKHPGHMAAISKHIDVITAPFLKNADQGLNLNIALGSEMGSLLKELIVTYVAERKFTSATDVSSDPHLTQCTGPPEESNGSGTD</sequence>
<comment type="caution">
    <text evidence="2">The sequence shown here is derived from an EMBL/GenBank/DDBJ whole genome shotgun (WGS) entry which is preliminary data.</text>
</comment>
<reference evidence="2" key="1">
    <citation type="journal article" date="2015" name="Nature">
        <title>Complex archaea that bridge the gap between prokaryotes and eukaryotes.</title>
        <authorList>
            <person name="Spang A."/>
            <person name="Saw J.H."/>
            <person name="Jorgensen S.L."/>
            <person name="Zaremba-Niedzwiedzka K."/>
            <person name="Martijn J."/>
            <person name="Lind A.E."/>
            <person name="van Eijk R."/>
            <person name="Schleper C."/>
            <person name="Guy L."/>
            <person name="Ettema T.J."/>
        </authorList>
    </citation>
    <scope>NUCLEOTIDE SEQUENCE</scope>
</reference>
<name>A0A0F9JA49_9ZZZZ</name>
<accession>A0A0F9JA49</accession>
<dbReference type="EMBL" id="LAZR01016859">
    <property type="protein sequence ID" value="KKM02711.1"/>
    <property type="molecule type" value="Genomic_DNA"/>
</dbReference>
<evidence type="ECO:0000256" key="1">
    <source>
        <dbReference type="SAM" id="MobiDB-lite"/>
    </source>
</evidence>
<organism evidence="2">
    <name type="scientific">marine sediment metagenome</name>
    <dbReference type="NCBI Taxonomy" id="412755"/>
    <lineage>
        <taxon>unclassified sequences</taxon>
        <taxon>metagenomes</taxon>
        <taxon>ecological metagenomes</taxon>
    </lineage>
</organism>
<protein>
    <submittedName>
        <fullName evidence="2">Uncharacterized protein</fullName>
    </submittedName>
</protein>
<proteinExistence type="predicted"/>
<evidence type="ECO:0000313" key="2">
    <source>
        <dbReference type="EMBL" id="KKM02711.1"/>
    </source>
</evidence>
<gene>
    <name evidence="2" type="ORF">LCGC14_1781720</name>
</gene>